<gene>
    <name evidence="2" type="ORF">LTR36_008740</name>
</gene>
<protein>
    <submittedName>
        <fullName evidence="2">Uncharacterized protein</fullName>
    </submittedName>
</protein>
<keyword evidence="1" id="KW-0472">Membrane</keyword>
<keyword evidence="3" id="KW-1185">Reference proteome</keyword>
<feature type="transmembrane region" description="Helical" evidence="1">
    <location>
        <begin position="60"/>
        <end position="80"/>
    </location>
</feature>
<comment type="caution">
    <text evidence="2">The sequence shown here is derived from an EMBL/GenBank/DDBJ whole genome shotgun (WGS) entry which is preliminary data.</text>
</comment>
<keyword evidence="1" id="KW-1133">Transmembrane helix</keyword>
<evidence type="ECO:0000313" key="2">
    <source>
        <dbReference type="EMBL" id="KAK4548967.1"/>
    </source>
</evidence>
<accession>A0AAV9JTL9</accession>
<dbReference type="Proteomes" id="UP001324427">
    <property type="component" value="Unassembled WGS sequence"/>
</dbReference>
<feature type="transmembrane region" description="Helical" evidence="1">
    <location>
        <begin position="86"/>
        <end position="104"/>
    </location>
</feature>
<proteinExistence type="predicted"/>
<dbReference type="InterPro" id="IPR025363">
    <property type="entry name" value="DUF4267"/>
</dbReference>
<organism evidence="2 3">
    <name type="scientific">Oleoguttula mirabilis</name>
    <dbReference type="NCBI Taxonomy" id="1507867"/>
    <lineage>
        <taxon>Eukaryota</taxon>
        <taxon>Fungi</taxon>
        <taxon>Dikarya</taxon>
        <taxon>Ascomycota</taxon>
        <taxon>Pezizomycotina</taxon>
        <taxon>Dothideomycetes</taxon>
        <taxon>Dothideomycetidae</taxon>
        <taxon>Mycosphaerellales</taxon>
        <taxon>Teratosphaeriaceae</taxon>
        <taxon>Oleoguttula</taxon>
    </lineage>
</organism>
<name>A0AAV9JTL9_9PEZI</name>
<dbReference type="AlphaFoldDB" id="A0AAV9JTL9"/>
<sequence>MASSILHSQSPILQHSAAVFAFFPALVGAVGLFFPRLVLAGAFEFEMPASPKDQKLVDSLMRLFCVRDLFLGGVALAAWYNEDQKTLGAIMLLGAGVVFTDGAVNKHQTGRGAWKHWTFVPVMAGIGAGLLGWLDGLVAA</sequence>
<dbReference type="Pfam" id="PF14087">
    <property type="entry name" value="DUF4267"/>
    <property type="match status" value="1"/>
</dbReference>
<keyword evidence="1" id="KW-0812">Transmembrane</keyword>
<feature type="transmembrane region" description="Helical" evidence="1">
    <location>
        <begin position="12"/>
        <end position="39"/>
    </location>
</feature>
<dbReference type="EMBL" id="JAVFHQ010000006">
    <property type="protein sequence ID" value="KAK4548967.1"/>
    <property type="molecule type" value="Genomic_DNA"/>
</dbReference>
<evidence type="ECO:0000313" key="3">
    <source>
        <dbReference type="Proteomes" id="UP001324427"/>
    </source>
</evidence>
<reference evidence="2 3" key="1">
    <citation type="submission" date="2021-11" db="EMBL/GenBank/DDBJ databases">
        <title>Black yeast isolated from Biological Soil Crust.</title>
        <authorList>
            <person name="Kurbessoian T."/>
        </authorList>
    </citation>
    <scope>NUCLEOTIDE SEQUENCE [LARGE SCALE GENOMIC DNA]</scope>
    <source>
        <strain evidence="2 3">CCFEE 5522</strain>
    </source>
</reference>
<evidence type="ECO:0000256" key="1">
    <source>
        <dbReference type="SAM" id="Phobius"/>
    </source>
</evidence>
<feature type="transmembrane region" description="Helical" evidence="1">
    <location>
        <begin position="116"/>
        <end position="134"/>
    </location>
</feature>